<accession>A0ABP9W0N2</accession>
<reference evidence="1 2" key="1">
    <citation type="submission" date="2024-02" db="EMBL/GenBank/DDBJ databases">
        <title>Rhodopirellula caenicola NBRC 110016.</title>
        <authorList>
            <person name="Ichikawa N."/>
            <person name="Katano-Makiyama Y."/>
            <person name="Hidaka K."/>
        </authorList>
    </citation>
    <scope>NUCLEOTIDE SEQUENCE [LARGE SCALE GENOMIC DNA]</scope>
    <source>
        <strain evidence="1 2">NBRC 110016</strain>
    </source>
</reference>
<dbReference type="Proteomes" id="UP001416858">
    <property type="component" value="Unassembled WGS sequence"/>
</dbReference>
<gene>
    <name evidence="1" type="ORF">Rcae01_06458</name>
</gene>
<organism evidence="1 2">
    <name type="scientific">Novipirellula caenicola</name>
    <dbReference type="NCBI Taxonomy" id="1536901"/>
    <lineage>
        <taxon>Bacteria</taxon>
        <taxon>Pseudomonadati</taxon>
        <taxon>Planctomycetota</taxon>
        <taxon>Planctomycetia</taxon>
        <taxon>Pirellulales</taxon>
        <taxon>Pirellulaceae</taxon>
        <taxon>Novipirellula</taxon>
    </lineage>
</organism>
<sequence length="64" mass="7555">MRDEFSSINVGETFLHHGDRYRKLDDHRALLVSDSKDSESKKGKAYHFYAEELVTKMSPMEQRH</sequence>
<dbReference type="RefSeq" id="WP_345689275.1">
    <property type="nucleotide sequence ID" value="NZ_BAABRO010000031.1"/>
</dbReference>
<dbReference type="EMBL" id="BAABRO010000031">
    <property type="protein sequence ID" value="GAA5510946.1"/>
    <property type="molecule type" value="Genomic_DNA"/>
</dbReference>
<comment type="caution">
    <text evidence="1">The sequence shown here is derived from an EMBL/GenBank/DDBJ whole genome shotgun (WGS) entry which is preliminary data.</text>
</comment>
<evidence type="ECO:0000313" key="2">
    <source>
        <dbReference type="Proteomes" id="UP001416858"/>
    </source>
</evidence>
<keyword evidence="2" id="KW-1185">Reference proteome</keyword>
<protein>
    <submittedName>
        <fullName evidence="1">Uncharacterized protein</fullName>
    </submittedName>
</protein>
<evidence type="ECO:0000313" key="1">
    <source>
        <dbReference type="EMBL" id="GAA5510946.1"/>
    </source>
</evidence>
<proteinExistence type="predicted"/>
<name>A0ABP9W0N2_9BACT</name>